<dbReference type="EMBL" id="PVUE01000036">
    <property type="protein sequence ID" value="PRZ29023.1"/>
    <property type="molecule type" value="Genomic_DNA"/>
</dbReference>
<dbReference type="InterPro" id="IPR002931">
    <property type="entry name" value="Transglutaminase-like"/>
</dbReference>
<dbReference type="RefSeq" id="WP_106351216.1">
    <property type="nucleotide sequence ID" value="NZ_PVUE01000036.1"/>
</dbReference>
<accession>A0A2T0YY63</accession>
<dbReference type="SUPFAM" id="SSF54001">
    <property type="entry name" value="Cysteine proteinases"/>
    <property type="match status" value="1"/>
</dbReference>
<dbReference type="Proteomes" id="UP000237752">
    <property type="component" value="Unassembled WGS sequence"/>
</dbReference>
<dbReference type="PANTHER" id="PTHR33490">
    <property type="entry name" value="BLR5614 PROTEIN-RELATED"/>
    <property type="match status" value="1"/>
</dbReference>
<protein>
    <submittedName>
        <fullName evidence="2">Transglutaminase superfamily protein</fullName>
    </submittedName>
</protein>
<name>A0A2T0YY63_9ACTN</name>
<sequence length="232" mass="25668">MTQQIVVHPLATPPQQACTSPTWFVDSDAPEVVEYAAAVINEAGAGSSREKAVALFNAVRDGWRYDPYNVSYDPADFRASTVLKSKSNWCVPKSVLLTALCRSAGIPAGLGFADVRNHLQSAKLLEKMGTDLFVYHGYSVIWIDGAWRKASSAFNRELCERFGTKVLEFNGHDDALMHGYDESGNRHMEYVNYHGDFTDLPLDDMFVAFEQAYGTAFKDVSTAEVVDEAFSS</sequence>
<keyword evidence="3" id="KW-1185">Reference proteome</keyword>
<organism evidence="2 3">
    <name type="scientific">Antricoccus suffuscus</name>
    <dbReference type="NCBI Taxonomy" id="1629062"/>
    <lineage>
        <taxon>Bacteria</taxon>
        <taxon>Bacillati</taxon>
        <taxon>Actinomycetota</taxon>
        <taxon>Actinomycetes</taxon>
        <taxon>Geodermatophilales</taxon>
        <taxon>Antricoccaceae</taxon>
        <taxon>Antricoccus</taxon>
    </lineage>
</organism>
<comment type="caution">
    <text evidence="2">The sequence shown here is derived from an EMBL/GenBank/DDBJ whole genome shotgun (WGS) entry which is preliminary data.</text>
</comment>
<feature type="domain" description="Transglutaminase-like" evidence="1">
    <location>
        <begin position="43"/>
        <end position="148"/>
    </location>
</feature>
<gene>
    <name evidence="2" type="ORF">CLV47_13611</name>
</gene>
<evidence type="ECO:0000313" key="2">
    <source>
        <dbReference type="EMBL" id="PRZ29023.1"/>
    </source>
</evidence>
<dbReference type="AlphaFoldDB" id="A0A2T0YY63"/>
<dbReference type="InterPro" id="IPR038765">
    <property type="entry name" value="Papain-like_cys_pep_sf"/>
</dbReference>
<reference evidence="2 3" key="1">
    <citation type="submission" date="2018-03" db="EMBL/GenBank/DDBJ databases">
        <title>Genomic Encyclopedia of Archaeal and Bacterial Type Strains, Phase II (KMG-II): from individual species to whole genera.</title>
        <authorList>
            <person name="Goeker M."/>
        </authorList>
    </citation>
    <scope>NUCLEOTIDE SEQUENCE [LARGE SCALE GENOMIC DNA]</scope>
    <source>
        <strain evidence="2 3">DSM 100065</strain>
    </source>
</reference>
<evidence type="ECO:0000313" key="3">
    <source>
        <dbReference type="Proteomes" id="UP000237752"/>
    </source>
</evidence>
<dbReference type="Gene3D" id="3.10.620.30">
    <property type="match status" value="1"/>
</dbReference>
<dbReference type="Pfam" id="PF01841">
    <property type="entry name" value="Transglut_core"/>
    <property type="match status" value="1"/>
</dbReference>
<dbReference type="PANTHER" id="PTHR33490:SF3">
    <property type="entry name" value="CONSERVED INTEGRAL MEMBRANE PROTEIN"/>
    <property type="match status" value="1"/>
</dbReference>
<evidence type="ECO:0000259" key="1">
    <source>
        <dbReference type="Pfam" id="PF01841"/>
    </source>
</evidence>
<dbReference type="OrthoDB" id="4697328at2"/>
<proteinExistence type="predicted"/>